<gene>
    <name evidence="13" type="primary">LOC112289733</name>
</gene>
<accession>A0A7I4F1H1</accession>
<dbReference type="RefSeq" id="XP_024391000.1">
    <property type="nucleotide sequence ID" value="XM_024535232.2"/>
</dbReference>
<evidence type="ECO:0000256" key="1">
    <source>
        <dbReference type="ARBA" id="ARBA00004229"/>
    </source>
</evidence>
<feature type="compositionally biased region" description="Acidic residues" evidence="11">
    <location>
        <begin position="1192"/>
        <end position="1203"/>
    </location>
</feature>
<dbReference type="FunFam" id="3.30.110.60:FF:000002">
    <property type="entry name" value="CRS2-associated factor 1, chloroplastic"/>
    <property type="match status" value="2"/>
</dbReference>
<dbReference type="GO" id="GO:0006397">
    <property type="term" value="P:mRNA processing"/>
    <property type="evidence" value="ECO:0007669"/>
    <property type="project" value="UniProtKB-KW"/>
</dbReference>
<reference evidence="13 14" key="2">
    <citation type="journal article" date="2018" name="Plant J.">
        <title>The Physcomitrella patens chromosome-scale assembly reveals moss genome structure and evolution.</title>
        <authorList>
            <person name="Lang D."/>
            <person name="Ullrich K.K."/>
            <person name="Murat F."/>
            <person name="Fuchs J."/>
            <person name="Jenkins J."/>
            <person name="Haas F.B."/>
            <person name="Piednoel M."/>
            <person name="Gundlach H."/>
            <person name="Van Bel M."/>
            <person name="Meyberg R."/>
            <person name="Vives C."/>
            <person name="Morata J."/>
            <person name="Symeonidi A."/>
            <person name="Hiss M."/>
            <person name="Muchero W."/>
            <person name="Kamisugi Y."/>
            <person name="Saleh O."/>
            <person name="Blanc G."/>
            <person name="Decker E.L."/>
            <person name="van Gessel N."/>
            <person name="Grimwood J."/>
            <person name="Hayes R.D."/>
            <person name="Graham S.W."/>
            <person name="Gunter L.E."/>
            <person name="McDaniel S.F."/>
            <person name="Hoernstein S.N.W."/>
            <person name="Larsson A."/>
            <person name="Li F.W."/>
            <person name="Perroud P.F."/>
            <person name="Phillips J."/>
            <person name="Ranjan P."/>
            <person name="Rokshar D.S."/>
            <person name="Rothfels C.J."/>
            <person name="Schneider L."/>
            <person name="Shu S."/>
            <person name="Stevenson D.W."/>
            <person name="Thummler F."/>
            <person name="Tillich M."/>
            <person name="Villarreal Aguilar J.C."/>
            <person name="Widiez T."/>
            <person name="Wong G.K."/>
            <person name="Wymore A."/>
            <person name="Zhang Y."/>
            <person name="Zimmer A.D."/>
            <person name="Quatrano R.S."/>
            <person name="Mayer K.F.X."/>
            <person name="Goodstein D."/>
            <person name="Casacuberta J.M."/>
            <person name="Vandepoele K."/>
            <person name="Reski R."/>
            <person name="Cuming A.C."/>
            <person name="Tuskan G.A."/>
            <person name="Maumus F."/>
            <person name="Salse J."/>
            <person name="Schmutz J."/>
            <person name="Rensing S.A."/>
        </authorList>
    </citation>
    <scope>NUCLEOTIDE SEQUENCE [LARGE SCALE GENOMIC DNA]</scope>
    <source>
        <strain evidence="13 14">cv. Gransden 2004</strain>
    </source>
</reference>
<evidence type="ECO:0000313" key="13">
    <source>
        <dbReference type="EnsemblPlants" id="Pp3c12_15870V3.5"/>
    </source>
</evidence>
<dbReference type="GO" id="GO:0003729">
    <property type="term" value="F:mRNA binding"/>
    <property type="evidence" value="ECO:0007669"/>
    <property type="project" value="InterPro"/>
</dbReference>
<dbReference type="InterPro" id="IPR001890">
    <property type="entry name" value="RNA-binding_CRM"/>
</dbReference>
<evidence type="ECO:0000256" key="3">
    <source>
        <dbReference type="ARBA" id="ARBA00022640"/>
    </source>
</evidence>
<evidence type="ECO:0000256" key="7">
    <source>
        <dbReference type="ARBA" id="ARBA00022946"/>
    </source>
</evidence>
<dbReference type="GeneID" id="112289733"/>
<dbReference type="EnsemblPlants" id="Pp3c12_15870V3.4">
    <property type="protein sequence ID" value="Pp3c12_15870V3.4"/>
    <property type="gene ID" value="Pp3c12_15870"/>
</dbReference>
<dbReference type="Proteomes" id="UP000006727">
    <property type="component" value="Chromosome 12"/>
</dbReference>
<dbReference type="OrthoDB" id="551352at2759"/>
<dbReference type="Gramene" id="Pp3c12_15870V3.6">
    <property type="protein sequence ID" value="Pp3c12_15870V3.6"/>
    <property type="gene ID" value="Pp3c12_15870"/>
</dbReference>
<proteinExistence type="predicted"/>
<evidence type="ECO:0000256" key="11">
    <source>
        <dbReference type="SAM" id="MobiDB-lite"/>
    </source>
</evidence>
<feature type="compositionally biased region" description="Acidic residues" evidence="11">
    <location>
        <begin position="1143"/>
        <end position="1174"/>
    </location>
</feature>
<evidence type="ECO:0000256" key="10">
    <source>
        <dbReference type="PROSITE-ProRule" id="PRU00626"/>
    </source>
</evidence>
<evidence type="ECO:0000259" key="12">
    <source>
        <dbReference type="PROSITE" id="PS51295"/>
    </source>
</evidence>
<feature type="domain" description="CRM" evidence="12">
    <location>
        <begin position="1007"/>
        <end position="1107"/>
    </location>
</feature>
<feature type="region of interest" description="Disordered" evidence="11">
    <location>
        <begin position="489"/>
        <end position="537"/>
    </location>
</feature>
<feature type="compositionally biased region" description="Acidic residues" evidence="11">
    <location>
        <begin position="1113"/>
        <end position="1122"/>
    </location>
</feature>
<dbReference type="Pfam" id="PF01985">
    <property type="entry name" value="CRS1_YhbY"/>
    <property type="match status" value="4"/>
</dbReference>
<feature type="compositionally biased region" description="Polar residues" evidence="11">
    <location>
        <begin position="1123"/>
        <end position="1134"/>
    </location>
</feature>
<feature type="region of interest" description="Disordered" evidence="11">
    <location>
        <begin position="955"/>
        <end position="974"/>
    </location>
</feature>
<keyword evidence="3" id="KW-0934">Plastid</keyword>
<dbReference type="GO" id="GO:0009507">
    <property type="term" value="C:chloroplast"/>
    <property type="evidence" value="ECO:0007669"/>
    <property type="project" value="UniProtKB-SubCell"/>
</dbReference>
<dbReference type="RefSeq" id="XP_024390999.1">
    <property type="nucleotide sequence ID" value="XM_024535231.2"/>
</dbReference>
<dbReference type="EnsemblPlants" id="Pp3c12_15870V3.5">
    <property type="protein sequence ID" value="Pp3c12_15870V3.5"/>
    <property type="gene ID" value="Pp3c12_15870"/>
</dbReference>
<dbReference type="Gramene" id="Pp3c12_15870V3.5">
    <property type="protein sequence ID" value="Pp3c12_15870V3.5"/>
    <property type="gene ID" value="Pp3c12_15870"/>
</dbReference>
<keyword evidence="2" id="KW-0150">Chloroplast</keyword>
<organism evidence="13 14">
    <name type="scientific">Physcomitrium patens</name>
    <name type="common">Spreading-leaved earth moss</name>
    <name type="synonym">Physcomitrella patens</name>
    <dbReference type="NCBI Taxonomy" id="3218"/>
    <lineage>
        <taxon>Eukaryota</taxon>
        <taxon>Viridiplantae</taxon>
        <taxon>Streptophyta</taxon>
        <taxon>Embryophyta</taxon>
        <taxon>Bryophyta</taxon>
        <taxon>Bryophytina</taxon>
        <taxon>Bryopsida</taxon>
        <taxon>Funariidae</taxon>
        <taxon>Funariales</taxon>
        <taxon>Funariaceae</taxon>
        <taxon>Physcomitrium</taxon>
    </lineage>
</organism>
<evidence type="ECO:0000256" key="4">
    <source>
        <dbReference type="ARBA" id="ARBA00022664"/>
    </source>
</evidence>
<keyword evidence="8" id="KW-0508">mRNA splicing</keyword>
<dbReference type="Gramene" id="Pp3c12_15870V3.4">
    <property type="protein sequence ID" value="Pp3c12_15870V3.4"/>
    <property type="gene ID" value="Pp3c12_15870"/>
</dbReference>
<dbReference type="KEGG" id="ppp:112289733"/>
<dbReference type="PANTHER" id="PTHR31846:SF7">
    <property type="entry name" value="CRS1 _ YHBY (CRM) DOMAIN-CONTAINING PROTEIN"/>
    <property type="match status" value="1"/>
</dbReference>
<dbReference type="SMART" id="SM01103">
    <property type="entry name" value="CRS1_YhbY"/>
    <property type="match status" value="4"/>
</dbReference>
<evidence type="ECO:0000256" key="8">
    <source>
        <dbReference type="ARBA" id="ARBA00023187"/>
    </source>
</evidence>
<name>A0A7I4F1H1_PHYPA</name>
<keyword evidence="5" id="KW-0677">Repeat</keyword>
<evidence type="ECO:0000256" key="6">
    <source>
        <dbReference type="ARBA" id="ARBA00022884"/>
    </source>
</evidence>
<feature type="domain" description="CRM" evidence="12">
    <location>
        <begin position="605"/>
        <end position="702"/>
    </location>
</feature>
<protein>
    <recommendedName>
        <fullName evidence="12">CRM domain-containing protein</fullName>
    </recommendedName>
</protein>
<dbReference type="EMBL" id="ABEU02000012">
    <property type="status" value="NOT_ANNOTATED_CDS"/>
    <property type="molecule type" value="Genomic_DNA"/>
</dbReference>
<evidence type="ECO:0000256" key="5">
    <source>
        <dbReference type="ARBA" id="ARBA00022737"/>
    </source>
</evidence>
<comment type="subcellular location">
    <subcellularLocation>
        <location evidence="1">Plastid</location>
        <location evidence="1">Chloroplast</location>
    </subcellularLocation>
</comment>
<dbReference type="RefSeq" id="XP_024390998.1">
    <property type="nucleotide sequence ID" value="XM_024535230.2"/>
</dbReference>
<dbReference type="GO" id="GO:0000373">
    <property type="term" value="P:Group II intron splicing"/>
    <property type="evidence" value="ECO:0007669"/>
    <property type="project" value="UniProtKB-ARBA"/>
</dbReference>
<keyword evidence="7" id="KW-0809">Transit peptide</keyword>
<feature type="region of interest" description="Disordered" evidence="11">
    <location>
        <begin position="85"/>
        <end position="275"/>
    </location>
</feature>
<dbReference type="InterPro" id="IPR035920">
    <property type="entry name" value="YhbY-like_sf"/>
</dbReference>
<dbReference type="InterPro" id="IPR045278">
    <property type="entry name" value="CRS1/CFM2/CFM3"/>
</dbReference>
<dbReference type="SUPFAM" id="SSF75471">
    <property type="entry name" value="YhbY-like"/>
    <property type="match status" value="4"/>
</dbReference>
<dbReference type="FunCoup" id="A0A7I4F1H1">
    <property type="interactions" value="2051"/>
</dbReference>
<feature type="compositionally biased region" description="Basic and acidic residues" evidence="11">
    <location>
        <begin position="107"/>
        <end position="120"/>
    </location>
</feature>
<evidence type="ECO:0000313" key="14">
    <source>
        <dbReference type="Proteomes" id="UP000006727"/>
    </source>
</evidence>
<evidence type="ECO:0000256" key="9">
    <source>
        <dbReference type="ARBA" id="ARBA00023274"/>
    </source>
</evidence>
<reference evidence="13 14" key="1">
    <citation type="journal article" date="2008" name="Science">
        <title>The Physcomitrella genome reveals evolutionary insights into the conquest of land by plants.</title>
        <authorList>
            <person name="Rensing S."/>
            <person name="Lang D."/>
            <person name="Zimmer A."/>
            <person name="Terry A."/>
            <person name="Salamov A."/>
            <person name="Shapiro H."/>
            <person name="Nishiyama T."/>
            <person name="Perroud P.-F."/>
            <person name="Lindquist E."/>
            <person name="Kamisugi Y."/>
            <person name="Tanahashi T."/>
            <person name="Sakakibara K."/>
            <person name="Fujita T."/>
            <person name="Oishi K."/>
            <person name="Shin-I T."/>
            <person name="Kuroki Y."/>
            <person name="Toyoda A."/>
            <person name="Suzuki Y."/>
            <person name="Hashimoto A."/>
            <person name="Yamaguchi K."/>
            <person name="Sugano A."/>
            <person name="Kohara Y."/>
            <person name="Fujiyama A."/>
            <person name="Anterola A."/>
            <person name="Aoki S."/>
            <person name="Ashton N."/>
            <person name="Barbazuk W.B."/>
            <person name="Barker E."/>
            <person name="Bennetzen J."/>
            <person name="Bezanilla M."/>
            <person name="Blankenship R."/>
            <person name="Cho S.H."/>
            <person name="Dutcher S."/>
            <person name="Estelle M."/>
            <person name="Fawcett J.A."/>
            <person name="Gundlach H."/>
            <person name="Hanada K."/>
            <person name="Heyl A."/>
            <person name="Hicks K.A."/>
            <person name="Hugh J."/>
            <person name="Lohr M."/>
            <person name="Mayer K."/>
            <person name="Melkozernov A."/>
            <person name="Murata T."/>
            <person name="Nelson D."/>
            <person name="Pils B."/>
            <person name="Prigge M."/>
            <person name="Reiss B."/>
            <person name="Renner T."/>
            <person name="Rombauts S."/>
            <person name="Rushton P."/>
            <person name="Sanderfoot A."/>
            <person name="Schween G."/>
            <person name="Shiu S.-H."/>
            <person name="Stueber K."/>
            <person name="Theodoulou F.L."/>
            <person name="Tu H."/>
            <person name="Van de Peer Y."/>
            <person name="Verrier P.J."/>
            <person name="Waters E."/>
            <person name="Wood A."/>
            <person name="Yang L."/>
            <person name="Cove D."/>
            <person name="Cuming A."/>
            <person name="Hasebe M."/>
            <person name="Lucas S."/>
            <person name="Mishler D.B."/>
            <person name="Reski R."/>
            <person name="Grigoriev I."/>
            <person name="Quatrano R.S."/>
            <person name="Boore J.L."/>
        </authorList>
    </citation>
    <scope>NUCLEOTIDE SEQUENCE [LARGE SCALE GENOMIC DNA]</scope>
    <source>
        <strain evidence="13 14">cv. Gransden 2004</strain>
    </source>
</reference>
<dbReference type="GO" id="GO:1990904">
    <property type="term" value="C:ribonucleoprotein complex"/>
    <property type="evidence" value="ECO:0007669"/>
    <property type="project" value="UniProtKB-KW"/>
</dbReference>
<dbReference type="PANTHER" id="PTHR31846">
    <property type="entry name" value="CRS1 / YHBY (CRM) DOMAIN-CONTAINING PROTEIN"/>
    <property type="match status" value="1"/>
</dbReference>
<dbReference type="Gene3D" id="3.30.110.60">
    <property type="entry name" value="YhbY-like"/>
    <property type="match status" value="4"/>
</dbReference>
<keyword evidence="9" id="KW-0687">Ribonucleoprotein</keyword>
<feature type="domain" description="CRM" evidence="12">
    <location>
        <begin position="381"/>
        <end position="477"/>
    </location>
</feature>
<keyword evidence="14" id="KW-1185">Reference proteome</keyword>
<dbReference type="PROSITE" id="PS51295">
    <property type="entry name" value="CRM"/>
    <property type="match status" value="4"/>
</dbReference>
<dbReference type="AlphaFoldDB" id="A0A7I4F1H1"/>
<sequence>MDVSIMASVAPVRFLGPIRALDVRGPRNLSSTSFVRRTSKTSLLFFIHHNRFPSLHSQSPNWRRGQTCIVSLKNIEEGEVPSLRDKWKKSTPTPKPKDKFTYPVRGKSSEPEFPWRKAIEDEPSNDGTNYSQKRRYGNSALDRQSDAEFSPDFNKNVFGRGDAQMRHSNSRYQKPGSFASNRRGDETGRAGGNYPMKKNESSKPTTSRYPKHDSGRNMHRAPWESGAAQGKFRDRSLSPSMNRSLNERDVDEKEEFDFEDSRSSAETYSGGGRKSAMARIVEKLRAIGNDQSAISAGSNKSLPVPATSVFLPRPGQAAQSGLNGRWSNSDHPVPKQASDDLGQLTLDAKFPWDKNTHEEVNEEEGQVAKKQRVRSPSMAELTIPDFELKRLRTLGLQLQGRLKIGRLGVTPGIVEAIHERWRTCEIAKVKCDAPLSMNMKKAHEDLERLTGGLVIWRSGSAAVVYRGKDYVHPSVREREEREERERRKLLSLNLDEDEEREEQIDSTSTGNEEKEKPSNKVVTLHSTEEQSVDEAPLDSVSVEREAYLKKQENDLRMVEEILDGLGPRYADWTGRRPVPVDGDLLLSSDFEFKRPFRLLPYGVKPKLNNFELTELRHLARPIPPHIVLGKNRGLDGVAAAIVKLWERSEIVKIGVKRGVQNTSNERMAEELKRLTGGTLLSRDKEFIVFHRGKDFLPPAVQAALEERDQMAKALQEEEERFRMGGRSRPVQVVEETSKVGTLEEALETRAKWEAWLDSDEARKERIAARKRKRAQATDRIRSKLNLALKKMERAQLELNKVEAKTTPANVTLDKEHLSDGERYMYRKLGLKMKAFLLLGRRGVFSGTVENMHLHWKYRELVKILVKTSLPEAERIAKILENESGGILVDIITTSKGQAIVMYRGKNYQRPSELRPRHLLTKRQALKRSLEMQRMESLEKHIRVLKKEIETMQAGLSKMEEEDDSESDNGSRSKLEDLDDADFAFDGFEYDGEFSRVKEKSGSYFRAEPLTRKQRHFLRQQIPLMMGKAANFNIGKETVYEDLAKSICAFLEKNPFVKIGVKGRPKGTSVASVVEQIEESTGAVLLDTEPSKLIFYRGWPPGEGRPDLAASRQEDEEEDEDTLTSDGRSATSSVSELEIKKDDVEDDDDEDDFGIDNWTEEDYDEDDNEDGEQEESLGHEEGMEGRWFSFSGEESDYTDSDGDDLIASSKRGNAAEQDTTDSEEGVGRLLSHEVT</sequence>
<feature type="compositionally biased region" description="Acidic residues" evidence="11">
    <location>
        <begin position="494"/>
        <end position="504"/>
    </location>
</feature>
<keyword evidence="4" id="KW-0507">mRNA processing</keyword>
<feature type="domain" description="CRM" evidence="12">
    <location>
        <begin position="815"/>
        <end position="914"/>
    </location>
</feature>
<feature type="region of interest" description="Disordered" evidence="11">
    <location>
        <begin position="1096"/>
        <end position="1234"/>
    </location>
</feature>
<keyword evidence="6 10" id="KW-0694">RNA-binding</keyword>
<evidence type="ECO:0000256" key="2">
    <source>
        <dbReference type="ARBA" id="ARBA00022528"/>
    </source>
</evidence>
<reference evidence="13" key="3">
    <citation type="submission" date="2020-12" db="UniProtKB">
        <authorList>
            <consortium name="EnsemblPlants"/>
        </authorList>
    </citation>
    <scope>IDENTIFICATION</scope>
</reference>
<dbReference type="EnsemblPlants" id="Pp3c12_15870V3.6">
    <property type="protein sequence ID" value="Pp3c12_15870V3.6"/>
    <property type="gene ID" value="Pp3c12_15870"/>
</dbReference>